<evidence type="ECO:0000313" key="2">
    <source>
        <dbReference type="Proteomes" id="UP001305925"/>
    </source>
</evidence>
<protein>
    <submittedName>
        <fullName evidence="1">Uncharacterized protein</fullName>
    </submittedName>
</protein>
<name>A0ACD5G5M6_9SPIR</name>
<evidence type="ECO:0000313" key="1">
    <source>
        <dbReference type="EMBL" id="XOU08888.1"/>
    </source>
</evidence>
<geneLocation type="plasmid" evidence="1 2">
    <name>lp25</name>
</geneLocation>
<organism evidence="1 2">
    <name type="scientific">Borreliella americana</name>
    <dbReference type="NCBI Taxonomy" id="478807"/>
    <lineage>
        <taxon>Bacteria</taxon>
        <taxon>Pseudomonadati</taxon>
        <taxon>Spirochaetota</taxon>
        <taxon>Spirochaetia</taxon>
        <taxon>Spirochaetales</taxon>
        <taxon>Borreliaceae</taxon>
        <taxon>Borreliella</taxon>
    </lineage>
</organism>
<gene>
    <name evidence="1" type="ORF">QIA00_04785</name>
</gene>
<sequence>MLDYEPFMVVNLEKLASKDFEYLKKLSKNFLNVEEVRYFALGKNIHTSF</sequence>
<dbReference type="EMBL" id="CP179251">
    <property type="protein sequence ID" value="XOU08888.1"/>
    <property type="molecule type" value="Genomic_DNA"/>
</dbReference>
<keyword evidence="2" id="KW-1185">Reference proteome</keyword>
<proteinExistence type="predicted"/>
<accession>A0ACD5G5M6</accession>
<dbReference type="Proteomes" id="UP001305925">
    <property type="component" value="Plasmid lp25"/>
</dbReference>
<keyword evidence="1" id="KW-0614">Plasmid</keyword>
<reference evidence="1" key="1">
    <citation type="submission" date="2024-11" db="EMBL/GenBank/DDBJ databases">
        <title>Sequencing of Borrelia variable plasmids from multiple Borrelia sensu lato isolates.</title>
        <authorList>
            <person name="Mongodin E.F."/>
            <person name="Rudenko N."/>
            <person name="Fraser C.M."/>
            <person name="Schutzer S."/>
            <person name="Luft B."/>
            <person name="Morgan R."/>
            <person name="Casjens S."/>
            <person name="Qiu W."/>
        </authorList>
    </citation>
    <scope>NUCLEOTIDE SEQUENCE</scope>
    <source>
        <strain evidence="1">SCW30h</strain>
    </source>
</reference>